<dbReference type="InterPro" id="IPR008921">
    <property type="entry name" value="DNA_pol3_clamp-load_cplx_C"/>
</dbReference>
<keyword evidence="9" id="KW-1185">Reference proteome</keyword>
<dbReference type="FunFam" id="1.20.272.10:FF:000001">
    <property type="entry name" value="Putative AAA family ATPase"/>
    <property type="match status" value="1"/>
</dbReference>
<protein>
    <recommendedName>
        <fullName evidence="3">Replication-associated recombination protein A</fullName>
    </recommendedName>
</protein>
<dbReference type="InterPro" id="IPR021886">
    <property type="entry name" value="MgsA_C"/>
</dbReference>
<dbReference type="CDD" id="cd00009">
    <property type="entry name" value="AAA"/>
    <property type="match status" value="1"/>
</dbReference>
<dbReference type="InterPro" id="IPR003593">
    <property type="entry name" value="AAA+_ATPase"/>
</dbReference>
<dbReference type="InterPro" id="IPR027417">
    <property type="entry name" value="P-loop_NTPase"/>
</dbReference>
<dbReference type="GO" id="GO:0006261">
    <property type="term" value="P:DNA-templated DNA replication"/>
    <property type="evidence" value="ECO:0007669"/>
    <property type="project" value="TreeGrafter"/>
</dbReference>
<dbReference type="PANTHER" id="PTHR13779:SF7">
    <property type="entry name" value="ATPASE WRNIP1"/>
    <property type="match status" value="1"/>
</dbReference>
<dbReference type="Pfam" id="PF12002">
    <property type="entry name" value="MgsA_C"/>
    <property type="match status" value="1"/>
</dbReference>
<dbReference type="InterPro" id="IPR051314">
    <property type="entry name" value="AAA_ATPase_RarA/MGS1/WRNIP1"/>
</dbReference>
<dbReference type="SMART" id="SM00382">
    <property type="entry name" value="AAA"/>
    <property type="match status" value="1"/>
</dbReference>
<sequence length="450" mass="49825">MSGLWEEKRRANRKAAEPLAVKMRPRTLDEFAGQKHFLGEGKLLRRMLEADLLTSVIFYGPPGTGKTTLAELIAKHTKRRFERANAAAVGVKDVREVLERAKTSLENDGIRSIFFLDEIHRFNKSQQDVLLGDVERGVITLIGATTENPFFSVNSALVSRSQIFQFESLDEDEIKALISRAIKDSDRGYGNREINITDEALDHWAVMCDGDARRALSALEIAVLSHGTGETDGVITINLDVAQDSIQQKAVNYDAKGDGHYDAISAFIKSVRGSDPDAAVYWLAKMLHAGEDPMFIARRIAILASEDIGNADPRGLQIAAAAYEITHRIGMPECQLTLAQAAIYLACAPKSNATAMAIWTAMSDVKKGRTVPVPKHLRDGHYAGAKKLGHKGYQYAHNSETGFVDQDYLGVDVKYYEPVERGFEVRIGEFLKWIGSQKQHVPNSKHDNSE</sequence>
<evidence type="ECO:0000256" key="4">
    <source>
        <dbReference type="ARBA" id="ARBA00022741"/>
    </source>
</evidence>
<feature type="domain" description="AAA+ ATPase" evidence="7">
    <location>
        <begin position="52"/>
        <end position="170"/>
    </location>
</feature>
<dbReference type="FunFam" id="1.10.8.60:FF:000029">
    <property type="entry name" value="Replication-associated recombination protein A"/>
    <property type="match status" value="1"/>
</dbReference>
<evidence type="ECO:0000256" key="6">
    <source>
        <dbReference type="ARBA" id="ARBA00022840"/>
    </source>
</evidence>
<reference evidence="8 9" key="1">
    <citation type="submission" date="2019-02" db="EMBL/GenBank/DDBJ databases">
        <title>Deep-cultivation of Planctomycetes and their phenomic and genomic characterization uncovers novel biology.</title>
        <authorList>
            <person name="Wiegand S."/>
            <person name="Jogler M."/>
            <person name="Boedeker C."/>
            <person name="Pinto D."/>
            <person name="Vollmers J."/>
            <person name="Rivas-Marin E."/>
            <person name="Kohn T."/>
            <person name="Peeters S.H."/>
            <person name="Heuer A."/>
            <person name="Rast P."/>
            <person name="Oberbeckmann S."/>
            <person name="Bunk B."/>
            <person name="Jeske O."/>
            <person name="Meyerdierks A."/>
            <person name="Storesund J.E."/>
            <person name="Kallscheuer N."/>
            <person name="Luecker S."/>
            <person name="Lage O.M."/>
            <person name="Pohl T."/>
            <person name="Merkel B.J."/>
            <person name="Hornburger P."/>
            <person name="Mueller R.-W."/>
            <person name="Bruemmer F."/>
            <person name="Labrenz M."/>
            <person name="Spormann A.M."/>
            <person name="Op den Camp H."/>
            <person name="Overmann J."/>
            <person name="Amann R."/>
            <person name="Jetten M.S.M."/>
            <person name="Mascher T."/>
            <person name="Medema M.H."/>
            <person name="Devos D.P."/>
            <person name="Kaster A.-K."/>
            <person name="Ovreas L."/>
            <person name="Rohde M."/>
            <person name="Galperin M.Y."/>
            <person name="Jogler C."/>
        </authorList>
    </citation>
    <scope>NUCLEOTIDE SEQUENCE [LARGE SCALE GENOMIC DNA]</scope>
    <source>
        <strain evidence="8 9">KS4</strain>
    </source>
</reference>
<dbReference type="EMBL" id="CP036425">
    <property type="protein sequence ID" value="QDU33705.1"/>
    <property type="molecule type" value="Genomic_DNA"/>
</dbReference>
<dbReference type="CDD" id="cd18139">
    <property type="entry name" value="HLD_clamp_RarA"/>
    <property type="match status" value="1"/>
</dbReference>
<evidence type="ECO:0000256" key="5">
    <source>
        <dbReference type="ARBA" id="ARBA00022801"/>
    </source>
</evidence>
<evidence type="ECO:0000256" key="2">
    <source>
        <dbReference type="ARBA" id="ARBA00008959"/>
    </source>
</evidence>
<evidence type="ECO:0000313" key="8">
    <source>
        <dbReference type="EMBL" id="QDU33705.1"/>
    </source>
</evidence>
<dbReference type="GO" id="GO:0008047">
    <property type="term" value="F:enzyme activator activity"/>
    <property type="evidence" value="ECO:0007669"/>
    <property type="project" value="TreeGrafter"/>
</dbReference>
<dbReference type="RefSeq" id="WP_145076955.1">
    <property type="nucleotide sequence ID" value="NZ_CP036425.1"/>
</dbReference>
<name>A0A517YTY9_9BACT</name>
<proteinExistence type="inferred from homology"/>
<dbReference type="FunFam" id="3.40.50.300:FF:000345">
    <property type="entry name" value="AAA family ATPase"/>
    <property type="match status" value="1"/>
</dbReference>
<dbReference type="GO" id="GO:0016887">
    <property type="term" value="F:ATP hydrolysis activity"/>
    <property type="evidence" value="ECO:0007669"/>
    <property type="project" value="InterPro"/>
</dbReference>
<dbReference type="PROSITE" id="PS00690">
    <property type="entry name" value="DEAH_ATP_HELICASE"/>
    <property type="match status" value="1"/>
</dbReference>
<gene>
    <name evidence="8" type="primary">rarA</name>
    <name evidence="8" type="ORF">KS4_17610</name>
</gene>
<dbReference type="InterPro" id="IPR032423">
    <property type="entry name" value="AAA_assoc_2"/>
</dbReference>
<evidence type="ECO:0000256" key="3">
    <source>
        <dbReference type="ARBA" id="ARBA00020776"/>
    </source>
</evidence>
<keyword evidence="4" id="KW-0547">Nucleotide-binding</keyword>
<dbReference type="SUPFAM" id="SSF48019">
    <property type="entry name" value="post-AAA+ oligomerization domain-like"/>
    <property type="match status" value="1"/>
</dbReference>
<dbReference type="Pfam" id="PF16193">
    <property type="entry name" value="AAA_assoc_2"/>
    <property type="match status" value="1"/>
</dbReference>
<dbReference type="GO" id="GO:0000731">
    <property type="term" value="P:DNA synthesis involved in DNA repair"/>
    <property type="evidence" value="ECO:0007669"/>
    <property type="project" value="TreeGrafter"/>
</dbReference>
<organism evidence="8 9">
    <name type="scientific">Poriferisphaera corsica</name>
    <dbReference type="NCBI Taxonomy" id="2528020"/>
    <lineage>
        <taxon>Bacteria</taxon>
        <taxon>Pseudomonadati</taxon>
        <taxon>Planctomycetota</taxon>
        <taxon>Phycisphaerae</taxon>
        <taxon>Phycisphaerales</taxon>
        <taxon>Phycisphaeraceae</taxon>
        <taxon>Poriferisphaera</taxon>
    </lineage>
</organism>
<evidence type="ECO:0000313" key="9">
    <source>
        <dbReference type="Proteomes" id="UP000317369"/>
    </source>
</evidence>
<dbReference type="GO" id="GO:0003677">
    <property type="term" value="F:DNA binding"/>
    <property type="evidence" value="ECO:0007669"/>
    <property type="project" value="InterPro"/>
</dbReference>
<evidence type="ECO:0000256" key="1">
    <source>
        <dbReference type="ARBA" id="ARBA00002393"/>
    </source>
</evidence>
<dbReference type="Gene3D" id="1.10.8.60">
    <property type="match status" value="1"/>
</dbReference>
<keyword evidence="6" id="KW-0067">ATP-binding</keyword>
<dbReference type="SUPFAM" id="SSF52540">
    <property type="entry name" value="P-loop containing nucleoside triphosphate hydrolases"/>
    <property type="match status" value="1"/>
</dbReference>
<comment type="function">
    <text evidence="1">DNA-dependent ATPase that plays important roles in cellular responses to stalled DNA replication processes.</text>
</comment>
<comment type="similarity">
    <text evidence="2">Belongs to the AAA ATPase family. RarA/MGS1/WRNIP1 subfamily.</text>
</comment>
<dbReference type="Gene3D" id="1.20.272.10">
    <property type="match status" value="1"/>
</dbReference>
<dbReference type="Gene3D" id="1.10.3710.10">
    <property type="entry name" value="DNA polymerase III clamp loader subunits, C-terminal domain"/>
    <property type="match status" value="1"/>
</dbReference>
<accession>A0A517YTY9</accession>
<dbReference type="Pfam" id="PF00004">
    <property type="entry name" value="AAA"/>
    <property type="match status" value="1"/>
</dbReference>
<dbReference type="KEGG" id="pcor:KS4_17610"/>
<keyword evidence="5" id="KW-0378">Hydrolase</keyword>
<dbReference type="InterPro" id="IPR002464">
    <property type="entry name" value="DNA/RNA_helicase_DEAH_CS"/>
</dbReference>
<dbReference type="GO" id="GO:0017116">
    <property type="term" value="F:single-stranded DNA helicase activity"/>
    <property type="evidence" value="ECO:0007669"/>
    <property type="project" value="TreeGrafter"/>
</dbReference>
<dbReference type="InterPro" id="IPR003959">
    <property type="entry name" value="ATPase_AAA_core"/>
</dbReference>
<dbReference type="GO" id="GO:0005524">
    <property type="term" value="F:ATP binding"/>
    <property type="evidence" value="ECO:0007669"/>
    <property type="project" value="UniProtKB-KW"/>
</dbReference>
<dbReference type="Proteomes" id="UP000317369">
    <property type="component" value="Chromosome"/>
</dbReference>
<dbReference type="Gene3D" id="3.40.50.300">
    <property type="entry name" value="P-loop containing nucleotide triphosphate hydrolases"/>
    <property type="match status" value="1"/>
</dbReference>
<evidence type="ECO:0000259" key="7">
    <source>
        <dbReference type="SMART" id="SM00382"/>
    </source>
</evidence>
<dbReference type="PANTHER" id="PTHR13779">
    <property type="entry name" value="WERNER HELICASE-INTERACTING PROTEIN 1 FAMILY MEMBER"/>
    <property type="match status" value="1"/>
</dbReference>
<dbReference type="AlphaFoldDB" id="A0A517YTY9"/>
<dbReference type="OrthoDB" id="9778364at2"/>